<comment type="catalytic activity">
    <reaction evidence="1">
        <text>D-glucosamine 6-phosphate + acetyl-CoA = N-acetyl-D-glucosamine 6-phosphate + CoA + H(+)</text>
        <dbReference type="Rhea" id="RHEA:10292"/>
        <dbReference type="ChEBI" id="CHEBI:15378"/>
        <dbReference type="ChEBI" id="CHEBI:57287"/>
        <dbReference type="ChEBI" id="CHEBI:57288"/>
        <dbReference type="ChEBI" id="CHEBI:57513"/>
        <dbReference type="ChEBI" id="CHEBI:58725"/>
        <dbReference type="EC" id="2.3.1.4"/>
    </reaction>
</comment>
<dbReference type="InterPro" id="IPR016181">
    <property type="entry name" value="Acyl_CoA_acyltransferase"/>
</dbReference>
<comment type="similarity">
    <text evidence="1">Belongs to the acetyltransferase family. GNA1 subfamily.</text>
</comment>
<comment type="caution">
    <text evidence="3">The sequence shown here is derived from an EMBL/GenBank/DDBJ whole genome shotgun (WGS) entry which is preliminary data.</text>
</comment>
<accession>A0ABR3PUE1</accession>
<protein>
    <recommendedName>
        <fullName evidence="1">Glucosamine 6-phosphate N-acetyltransferase</fullName>
        <ecNumber evidence="1">2.3.1.4</ecNumber>
    </recommendedName>
</protein>
<dbReference type="RefSeq" id="XP_069206000.1">
    <property type="nucleotide sequence ID" value="XM_069356159.1"/>
</dbReference>
<feature type="domain" description="N-acetyltransferase" evidence="2">
    <location>
        <begin position="27"/>
        <end position="183"/>
    </location>
</feature>
<keyword evidence="1 3" id="KW-0808">Transferase</keyword>
<dbReference type="Pfam" id="PF00583">
    <property type="entry name" value="Acetyltransf_1"/>
    <property type="match status" value="1"/>
</dbReference>
<gene>
    <name evidence="3" type="primary">GNA1</name>
    <name evidence="3" type="ORF">Q8F55_007739</name>
</gene>
<dbReference type="CDD" id="cd04301">
    <property type="entry name" value="NAT_SF"/>
    <property type="match status" value="1"/>
</dbReference>
<proteinExistence type="inferred from homology"/>
<dbReference type="InterPro" id="IPR000182">
    <property type="entry name" value="GNAT_dom"/>
</dbReference>
<name>A0ABR3PUE1_9TREE</name>
<dbReference type="GO" id="GO:0004343">
    <property type="term" value="F:glucosamine 6-phosphate N-acetyltransferase activity"/>
    <property type="evidence" value="ECO:0007669"/>
    <property type="project" value="UniProtKB-EC"/>
</dbReference>
<dbReference type="InterPro" id="IPR039143">
    <property type="entry name" value="GNPNAT1-like"/>
</dbReference>
<sequence>MSISPNELLFPASDIPASVKASLGPDLELRPLAVSDHARGHFELLTVLTAAPNIGQEAYIDRFTYMQSCPNTYYTVVIVHKETDQLVACGTVFVERKFTRSGGLVAHIEDIAVSKKMQGRKLGLLIIKTLEELGRQAGCYKVILDCSKDNIPFYEKCGFKHKEYEMVMYLDNAPKLVEPTPAPRL</sequence>
<organism evidence="3 4">
    <name type="scientific">Vanrija albida</name>
    <dbReference type="NCBI Taxonomy" id="181172"/>
    <lineage>
        <taxon>Eukaryota</taxon>
        <taxon>Fungi</taxon>
        <taxon>Dikarya</taxon>
        <taxon>Basidiomycota</taxon>
        <taxon>Agaricomycotina</taxon>
        <taxon>Tremellomycetes</taxon>
        <taxon>Trichosporonales</taxon>
        <taxon>Trichosporonaceae</taxon>
        <taxon>Vanrija</taxon>
    </lineage>
</organism>
<evidence type="ECO:0000259" key="2">
    <source>
        <dbReference type="PROSITE" id="PS51186"/>
    </source>
</evidence>
<keyword evidence="4" id="KW-1185">Reference proteome</keyword>
<evidence type="ECO:0000313" key="4">
    <source>
        <dbReference type="Proteomes" id="UP001565368"/>
    </source>
</evidence>
<dbReference type="GeneID" id="95988782"/>
<dbReference type="EMBL" id="JBBXJM010000006">
    <property type="protein sequence ID" value="KAL1406056.1"/>
    <property type="molecule type" value="Genomic_DNA"/>
</dbReference>
<reference evidence="3 4" key="1">
    <citation type="submission" date="2023-08" db="EMBL/GenBank/DDBJ databases">
        <title>Annotated Genome Sequence of Vanrija albida AlHP1.</title>
        <authorList>
            <person name="Herzog R."/>
        </authorList>
    </citation>
    <scope>NUCLEOTIDE SEQUENCE [LARGE SCALE GENOMIC DNA]</scope>
    <source>
        <strain evidence="3 4">AlHP1</strain>
    </source>
</reference>
<dbReference type="PANTHER" id="PTHR13355">
    <property type="entry name" value="GLUCOSAMINE 6-PHOSPHATE N-ACETYLTRANSFERASE"/>
    <property type="match status" value="1"/>
</dbReference>
<evidence type="ECO:0000256" key="1">
    <source>
        <dbReference type="RuleBase" id="RU365086"/>
    </source>
</evidence>
<evidence type="ECO:0000313" key="3">
    <source>
        <dbReference type="EMBL" id="KAL1406056.1"/>
    </source>
</evidence>
<dbReference type="Gene3D" id="3.40.630.30">
    <property type="match status" value="1"/>
</dbReference>
<keyword evidence="1 3" id="KW-0012">Acyltransferase</keyword>
<dbReference type="EC" id="2.3.1.4" evidence="1"/>
<dbReference type="PROSITE" id="PS51186">
    <property type="entry name" value="GNAT"/>
    <property type="match status" value="1"/>
</dbReference>
<comment type="pathway">
    <text evidence="1">Nucleotide-sugar biosynthesis; UDP-N-acetyl-alpha-D-glucosamine biosynthesis; N-acetyl-alpha-D-glucosamine 1-phosphate from alpha-D-glucosamine 6-phosphate (route I): step 1/2.</text>
</comment>
<dbReference type="Proteomes" id="UP001565368">
    <property type="component" value="Unassembled WGS sequence"/>
</dbReference>
<dbReference type="SUPFAM" id="SSF55729">
    <property type="entry name" value="Acyl-CoA N-acyltransferases (Nat)"/>
    <property type="match status" value="1"/>
</dbReference>
<dbReference type="PANTHER" id="PTHR13355:SF11">
    <property type="entry name" value="GLUCOSAMINE 6-PHOSPHATE N-ACETYLTRANSFERASE"/>
    <property type="match status" value="1"/>
</dbReference>